<feature type="compositionally biased region" description="Polar residues" evidence="1">
    <location>
        <begin position="303"/>
        <end position="314"/>
    </location>
</feature>
<feature type="compositionally biased region" description="Basic residues" evidence="1">
    <location>
        <begin position="291"/>
        <end position="302"/>
    </location>
</feature>
<name>A0ABQ9XRV9_9EUKA</name>
<keyword evidence="3" id="KW-1185">Reference proteome</keyword>
<evidence type="ECO:0000256" key="1">
    <source>
        <dbReference type="SAM" id="MobiDB-lite"/>
    </source>
</evidence>
<comment type="caution">
    <text evidence="2">The sequence shown here is derived from an EMBL/GenBank/DDBJ whole genome shotgun (WGS) entry which is preliminary data.</text>
</comment>
<feature type="region of interest" description="Disordered" evidence="1">
    <location>
        <begin position="174"/>
        <end position="314"/>
    </location>
</feature>
<evidence type="ECO:0000313" key="3">
    <source>
        <dbReference type="Proteomes" id="UP001281761"/>
    </source>
</evidence>
<dbReference type="EMBL" id="JARBJD010000080">
    <property type="protein sequence ID" value="KAK2954288.1"/>
    <property type="molecule type" value="Genomic_DNA"/>
</dbReference>
<evidence type="ECO:0008006" key="4">
    <source>
        <dbReference type="Google" id="ProtNLM"/>
    </source>
</evidence>
<protein>
    <recommendedName>
        <fullName evidence="4">Ubiquitin-like domain-containing protein</fullName>
    </recommendedName>
</protein>
<feature type="compositionally biased region" description="Polar residues" evidence="1">
    <location>
        <begin position="188"/>
        <end position="199"/>
    </location>
</feature>
<feature type="region of interest" description="Disordered" evidence="1">
    <location>
        <begin position="82"/>
        <end position="151"/>
    </location>
</feature>
<feature type="compositionally biased region" description="Basic and acidic residues" evidence="1">
    <location>
        <begin position="231"/>
        <end position="241"/>
    </location>
</feature>
<feature type="compositionally biased region" description="Polar residues" evidence="1">
    <location>
        <begin position="92"/>
        <end position="104"/>
    </location>
</feature>
<evidence type="ECO:0000313" key="2">
    <source>
        <dbReference type="EMBL" id="KAK2954288.1"/>
    </source>
</evidence>
<sequence>MVLLKIHTTGQPLKIVVIKGDETFEANRKTIEQKLGLPTSEGMVLHVENEDGSRGRLLDWSSDTPDSVGITKAGTKLVLVQQSNPDAPPPTDNTEQPTQPSVVSQPHIEPLTPSHVQDNPPSESESQRRRQQEPPVITELHPVPPHDQISLSDHIQSPKIAQSLKETIRQEQKDITVTTDRKSPNIPSPSQFPSNNLSDTLDEPLQHTQQIPPSKLSEKHVDINISPTPKEQTDSESKHTPDSLSRFDSQKQAAPKSGRTAKRKETIPQKDITSQKSGKSKIDTLSSSAKSSKRKRVTHKPSRNQGLSDDSSDMCSAQLVPTPISIGTPIRTCSHFSKKYFFHSIN</sequence>
<feature type="compositionally biased region" description="Polar residues" evidence="1">
    <location>
        <begin position="242"/>
        <end position="252"/>
    </location>
</feature>
<reference evidence="2 3" key="1">
    <citation type="journal article" date="2022" name="bioRxiv">
        <title>Genomics of Preaxostyla Flagellates Illuminates Evolutionary Transitions and the Path Towards Mitochondrial Loss.</title>
        <authorList>
            <person name="Novak L.V.F."/>
            <person name="Treitli S.C."/>
            <person name="Pyrih J."/>
            <person name="Halakuc P."/>
            <person name="Pipaliya S.V."/>
            <person name="Vacek V."/>
            <person name="Brzon O."/>
            <person name="Soukal P."/>
            <person name="Eme L."/>
            <person name="Dacks J.B."/>
            <person name="Karnkowska A."/>
            <person name="Elias M."/>
            <person name="Hampl V."/>
        </authorList>
    </citation>
    <scope>NUCLEOTIDE SEQUENCE [LARGE SCALE GENOMIC DNA]</scope>
    <source>
        <strain evidence="2">NAU3</strain>
        <tissue evidence="2">Gut</tissue>
    </source>
</reference>
<organism evidence="2 3">
    <name type="scientific">Blattamonas nauphoetae</name>
    <dbReference type="NCBI Taxonomy" id="2049346"/>
    <lineage>
        <taxon>Eukaryota</taxon>
        <taxon>Metamonada</taxon>
        <taxon>Preaxostyla</taxon>
        <taxon>Oxymonadida</taxon>
        <taxon>Blattamonas</taxon>
    </lineage>
</organism>
<feature type="compositionally biased region" description="Basic and acidic residues" evidence="1">
    <location>
        <begin position="174"/>
        <end position="183"/>
    </location>
</feature>
<dbReference type="Proteomes" id="UP001281761">
    <property type="component" value="Unassembled WGS sequence"/>
</dbReference>
<accession>A0ABQ9XRV9</accession>
<gene>
    <name evidence="2" type="ORF">BLNAU_10787</name>
</gene>
<proteinExistence type="predicted"/>